<proteinExistence type="predicted"/>
<gene>
    <name evidence="3" type="ORF">S03H2_47995</name>
</gene>
<dbReference type="InterPro" id="IPR013762">
    <property type="entry name" value="Integrase-like_cat_sf"/>
</dbReference>
<evidence type="ECO:0000256" key="1">
    <source>
        <dbReference type="ARBA" id="ARBA00023172"/>
    </source>
</evidence>
<keyword evidence="1" id="KW-0233">DNA recombination</keyword>
<dbReference type="GO" id="GO:0015074">
    <property type="term" value="P:DNA integration"/>
    <property type="evidence" value="ECO:0007669"/>
    <property type="project" value="InterPro"/>
</dbReference>
<dbReference type="GO" id="GO:0003677">
    <property type="term" value="F:DNA binding"/>
    <property type="evidence" value="ECO:0007669"/>
    <property type="project" value="InterPro"/>
</dbReference>
<evidence type="ECO:0000259" key="2">
    <source>
        <dbReference type="PROSITE" id="PS51898"/>
    </source>
</evidence>
<organism evidence="3">
    <name type="scientific">marine sediment metagenome</name>
    <dbReference type="NCBI Taxonomy" id="412755"/>
    <lineage>
        <taxon>unclassified sequences</taxon>
        <taxon>metagenomes</taxon>
        <taxon>ecological metagenomes</taxon>
    </lineage>
</organism>
<dbReference type="Pfam" id="PF00589">
    <property type="entry name" value="Phage_integrase"/>
    <property type="match status" value="1"/>
</dbReference>
<feature type="domain" description="Tyr recombinase" evidence="2">
    <location>
        <begin position="1"/>
        <end position="58"/>
    </location>
</feature>
<sequence>LPKRYSIHCLRHTYATRLYKASGYNLRLVQKQLGHSSVSTTQVYADVMDSDVDQAVANLDEMED</sequence>
<feature type="non-terminal residue" evidence="3">
    <location>
        <position position="1"/>
    </location>
</feature>
<evidence type="ECO:0000313" key="3">
    <source>
        <dbReference type="EMBL" id="GAH75377.1"/>
    </source>
</evidence>
<dbReference type="AlphaFoldDB" id="X1I0Y3"/>
<dbReference type="CDD" id="cd00397">
    <property type="entry name" value="DNA_BRE_C"/>
    <property type="match status" value="1"/>
</dbReference>
<protein>
    <recommendedName>
        <fullName evidence="2">Tyr recombinase domain-containing protein</fullName>
    </recommendedName>
</protein>
<dbReference type="SUPFAM" id="SSF56349">
    <property type="entry name" value="DNA breaking-rejoining enzymes"/>
    <property type="match status" value="1"/>
</dbReference>
<dbReference type="InterPro" id="IPR011010">
    <property type="entry name" value="DNA_brk_join_enz"/>
</dbReference>
<accession>X1I0Y3</accession>
<name>X1I0Y3_9ZZZZ</name>
<dbReference type="Gene3D" id="1.10.443.10">
    <property type="entry name" value="Intergrase catalytic core"/>
    <property type="match status" value="1"/>
</dbReference>
<comment type="caution">
    <text evidence="3">The sequence shown here is derived from an EMBL/GenBank/DDBJ whole genome shotgun (WGS) entry which is preliminary data.</text>
</comment>
<dbReference type="EMBL" id="BARU01030223">
    <property type="protein sequence ID" value="GAH75377.1"/>
    <property type="molecule type" value="Genomic_DNA"/>
</dbReference>
<dbReference type="PROSITE" id="PS51898">
    <property type="entry name" value="TYR_RECOMBINASE"/>
    <property type="match status" value="1"/>
</dbReference>
<reference evidence="3" key="1">
    <citation type="journal article" date="2014" name="Front. Microbiol.">
        <title>High frequency of phylogenetically diverse reductive dehalogenase-homologous genes in deep subseafloor sedimentary metagenomes.</title>
        <authorList>
            <person name="Kawai M."/>
            <person name="Futagami T."/>
            <person name="Toyoda A."/>
            <person name="Takaki Y."/>
            <person name="Nishi S."/>
            <person name="Hori S."/>
            <person name="Arai W."/>
            <person name="Tsubouchi T."/>
            <person name="Morono Y."/>
            <person name="Uchiyama I."/>
            <person name="Ito T."/>
            <person name="Fujiyama A."/>
            <person name="Inagaki F."/>
            <person name="Takami H."/>
        </authorList>
    </citation>
    <scope>NUCLEOTIDE SEQUENCE</scope>
    <source>
        <strain evidence="3">Expedition CK06-06</strain>
    </source>
</reference>
<dbReference type="InterPro" id="IPR002104">
    <property type="entry name" value="Integrase_catalytic"/>
</dbReference>
<dbReference type="GO" id="GO:0006310">
    <property type="term" value="P:DNA recombination"/>
    <property type="evidence" value="ECO:0007669"/>
    <property type="project" value="UniProtKB-KW"/>
</dbReference>